<sequence>MHPLQQIKKIIVHDAIIESVMEYIKANNLALGDRIPSERFLAEALKVSRGSVREAMKALESSGVLEIRHGGGAYLRSLSSAVYYQYTSDHRENLELLQNLIQARQAIEEWAMAEAARFITPAQIKDLYALEKKQTKAAQPNMDLEIAVTRLFGNPVLLEMHEKIEQLWKQSYTRLGMAAFSPRERREHHLAIIKGLESGDAAEARAAIGLHNRSLEKHIAAAIAKLDAVKE</sequence>
<dbReference type="PROSITE" id="PS50949">
    <property type="entry name" value="HTH_GNTR"/>
    <property type="match status" value="1"/>
</dbReference>
<keyword evidence="2" id="KW-0238">DNA-binding</keyword>
<dbReference type="SMART" id="SM00345">
    <property type="entry name" value="HTH_GNTR"/>
    <property type="match status" value="1"/>
</dbReference>
<dbReference type="AlphaFoldDB" id="A0A212JIW0"/>
<dbReference type="SUPFAM" id="SSF48008">
    <property type="entry name" value="GntR ligand-binding domain-like"/>
    <property type="match status" value="1"/>
</dbReference>
<evidence type="ECO:0000256" key="3">
    <source>
        <dbReference type="ARBA" id="ARBA00023163"/>
    </source>
</evidence>
<dbReference type="InterPro" id="IPR036390">
    <property type="entry name" value="WH_DNA-bd_sf"/>
</dbReference>
<dbReference type="Gene3D" id="1.10.10.10">
    <property type="entry name" value="Winged helix-like DNA-binding domain superfamily/Winged helix DNA-binding domain"/>
    <property type="match status" value="1"/>
</dbReference>
<dbReference type="Pfam" id="PF00392">
    <property type="entry name" value="GntR"/>
    <property type="match status" value="1"/>
</dbReference>
<organism evidence="5">
    <name type="scientific">uncultured delta proteobacterium</name>
    <dbReference type="NCBI Taxonomy" id="34034"/>
    <lineage>
        <taxon>Bacteria</taxon>
        <taxon>Deltaproteobacteria</taxon>
        <taxon>environmental samples</taxon>
    </lineage>
</organism>
<dbReference type="EMBL" id="FLUQ01000001">
    <property type="protein sequence ID" value="SBV99378.1"/>
    <property type="molecule type" value="Genomic_DNA"/>
</dbReference>
<evidence type="ECO:0000256" key="2">
    <source>
        <dbReference type="ARBA" id="ARBA00023125"/>
    </source>
</evidence>
<evidence type="ECO:0000313" key="5">
    <source>
        <dbReference type="EMBL" id="SBV99378.1"/>
    </source>
</evidence>
<dbReference type="PANTHER" id="PTHR43537">
    <property type="entry name" value="TRANSCRIPTIONAL REGULATOR, GNTR FAMILY"/>
    <property type="match status" value="1"/>
</dbReference>
<dbReference type="InterPro" id="IPR008920">
    <property type="entry name" value="TF_FadR/GntR_C"/>
</dbReference>
<dbReference type="InterPro" id="IPR036388">
    <property type="entry name" value="WH-like_DNA-bd_sf"/>
</dbReference>
<name>A0A212JIW0_9DELT</name>
<reference evidence="5" key="1">
    <citation type="submission" date="2016-04" db="EMBL/GenBank/DDBJ databases">
        <authorList>
            <person name="Evans L.H."/>
            <person name="Alamgir A."/>
            <person name="Owens N."/>
            <person name="Weber N.D."/>
            <person name="Virtaneva K."/>
            <person name="Barbian K."/>
            <person name="Babar A."/>
            <person name="Rosenke K."/>
        </authorList>
    </citation>
    <scope>NUCLEOTIDE SEQUENCE</scope>
    <source>
        <strain evidence="5">86</strain>
    </source>
</reference>
<dbReference type="Gene3D" id="1.20.120.530">
    <property type="entry name" value="GntR ligand-binding domain-like"/>
    <property type="match status" value="1"/>
</dbReference>
<evidence type="ECO:0000256" key="1">
    <source>
        <dbReference type="ARBA" id="ARBA00023015"/>
    </source>
</evidence>
<dbReference type="GO" id="GO:0003677">
    <property type="term" value="F:DNA binding"/>
    <property type="evidence" value="ECO:0007669"/>
    <property type="project" value="UniProtKB-KW"/>
</dbReference>
<evidence type="ECO:0000259" key="4">
    <source>
        <dbReference type="PROSITE" id="PS50949"/>
    </source>
</evidence>
<dbReference type="SMART" id="SM00895">
    <property type="entry name" value="FCD"/>
    <property type="match status" value="1"/>
</dbReference>
<keyword evidence="1" id="KW-0805">Transcription regulation</keyword>
<dbReference type="PANTHER" id="PTHR43537:SF5">
    <property type="entry name" value="UXU OPERON TRANSCRIPTIONAL REGULATOR"/>
    <property type="match status" value="1"/>
</dbReference>
<dbReference type="SUPFAM" id="SSF46785">
    <property type="entry name" value="Winged helix' DNA-binding domain"/>
    <property type="match status" value="1"/>
</dbReference>
<gene>
    <name evidence="5" type="ORF">KL86DPRO_11577</name>
</gene>
<accession>A0A212JIW0</accession>
<dbReference type="PRINTS" id="PR00035">
    <property type="entry name" value="HTHGNTR"/>
</dbReference>
<dbReference type="CDD" id="cd07377">
    <property type="entry name" value="WHTH_GntR"/>
    <property type="match status" value="1"/>
</dbReference>
<keyword evidence="3" id="KW-0804">Transcription</keyword>
<protein>
    <submittedName>
        <fullName evidence="5">Putative GntR domain protein</fullName>
    </submittedName>
</protein>
<dbReference type="Pfam" id="PF07729">
    <property type="entry name" value="FCD"/>
    <property type="match status" value="1"/>
</dbReference>
<dbReference type="GO" id="GO:0003700">
    <property type="term" value="F:DNA-binding transcription factor activity"/>
    <property type="evidence" value="ECO:0007669"/>
    <property type="project" value="InterPro"/>
</dbReference>
<feature type="domain" description="HTH gntR-type" evidence="4">
    <location>
        <begin position="10"/>
        <end position="78"/>
    </location>
</feature>
<dbReference type="InterPro" id="IPR000524">
    <property type="entry name" value="Tscrpt_reg_HTH_GntR"/>
</dbReference>
<proteinExistence type="predicted"/>
<dbReference type="InterPro" id="IPR011711">
    <property type="entry name" value="GntR_C"/>
</dbReference>